<dbReference type="InterPro" id="IPR046359">
    <property type="entry name" value="Aftin-like"/>
</dbReference>
<name>A0A9W9YTJ8_9CNID</name>
<sequence>MLILVILALEMKGKPAVLHLALLLVQSRHPGKNVDLQQKRTETLYFVPGGNVIIKQAGDPVSLCFTSAELRHISDCRCDVLSSRVGKSLQSNLGVWQQLEHTDKEGRRLFHWSNSFSQHKKFLSLTIRPDRPPPLQGGSMLKPMVSSQFVPFGGGLAGSMLMPEPPRKLPHFSSTLPVIKAFLEPVKGSQIPVHSTAQEKIGSHHSVHPEIGLPDLSFVLGNGLKCTASKSDIKDNASDTASGSSSLDLDFFAPSTTQPSNGKSDSRGLYEEDMLGLNIFSSSLAPQKIKSPKLQTKSDTKKVWQHGGVTIPLSSQESRAQLSAAAKNILDELEDLKFMRSSVLMFPLKPE</sequence>
<proteinExistence type="predicted"/>
<protein>
    <submittedName>
        <fullName evidence="2">Uncharacterized protein</fullName>
    </submittedName>
</protein>
<feature type="compositionally biased region" description="Polar residues" evidence="1">
    <location>
        <begin position="238"/>
        <end position="247"/>
    </location>
</feature>
<feature type="region of interest" description="Disordered" evidence="1">
    <location>
        <begin position="233"/>
        <end position="268"/>
    </location>
</feature>
<keyword evidence="3" id="KW-1185">Reference proteome</keyword>
<accession>A0A9W9YTJ8</accession>
<dbReference type="Proteomes" id="UP001163046">
    <property type="component" value="Unassembled WGS sequence"/>
</dbReference>
<comment type="caution">
    <text evidence="2">The sequence shown here is derived from an EMBL/GenBank/DDBJ whole genome shotgun (WGS) entry which is preliminary data.</text>
</comment>
<gene>
    <name evidence="2" type="ORF">OS493_005403</name>
</gene>
<reference evidence="2" key="1">
    <citation type="submission" date="2023-01" db="EMBL/GenBank/DDBJ databases">
        <title>Genome assembly of the deep-sea coral Lophelia pertusa.</title>
        <authorList>
            <person name="Herrera S."/>
            <person name="Cordes E."/>
        </authorList>
    </citation>
    <scope>NUCLEOTIDE SEQUENCE</scope>
    <source>
        <strain evidence="2">USNM1676648</strain>
        <tissue evidence="2">Polyp</tissue>
    </source>
</reference>
<dbReference type="AlphaFoldDB" id="A0A9W9YTJ8"/>
<dbReference type="GO" id="GO:0032588">
    <property type="term" value="C:trans-Golgi network membrane"/>
    <property type="evidence" value="ECO:0007669"/>
    <property type="project" value="InterPro"/>
</dbReference>
<dbReference type="PANTHER" id="PTHR16156:SF10">
    <property type="entry name" value="AFTIPHILIN-RELATED"/>
    <property type="match status" value="1"/>
</dbReference>
<feature type="compositionally biased region" description="Polar residues" evidence="1">
    <location>
        <begin position="254"/>
        <end position="263"/>
    </location>
</feature>
<dbReference type="PANTHER" id="PTHR16156">
    <property type="entry name" value="AFTIPHILIN A-RELATED"/>
    <property type="match status" value="1"/>
</dbReference>
<evidence type="ECO:0000313" key="3">
    <source>
        <dbReference type="Proteomes" id="UP001163046"/>
    </source>
</evidence>
<dbReference type="OrthoDB" id="5917212at2759"/>
<dbReference type="GO" id="GO:0030276">
    <property type="term" value="F:clathrin binding"/>
    <property type="evidence" value="ECO:0007669"/>
    <property type="project" value="InterPro"/>
</dbReference>
<dbReference type="EMBL" id="MU827303">
    <property type="protein sequence ID" value="KAJ7365299.1"/>
    <property type="molecule type" value="Genomic_DNA"/>
</dbReference>
<evidence type="ECO:0000313" key="2">
    <source>
        <dbReference type="EMBL" id="KAJ7365299.1"/>
    </source>
</evidence>
<dbReference type="GO" id="GO:0030121">
    <property type="term" value="C:AP-1 adaptor complex"/>
    <property type="evidence" value="ECO:0007669"/>
    <property type="project" value="TreeGrafter"/>
</dbReference>
<organism evidence="2 3">
    <name type="scientific">Desmophyllum pertusum</name>
    <dbReference type="NCBI Taxonomy" id="174260"/>
    <lineage>
        <taxon>Eukaryota</taxon>
        <taxon>Metazoa</taxon>
        <taxon>Cnidaria</taxon>
        <taxon>Anthozoa</taxon>
        <taxon>Hexacorallia</taxon>
        <taxon>Scleractinia</taxon>
        <taxon>Caryophylliina</taxon>
        <taxon>Caryophylliidae</taxon>
        <taxon>Desmophyllum</taxon>
    </lineage>
</organism>
<evidence type="ECO:0000256" key="1">
    <source>
        <dbReference type="SAM" id="MobiDB-lite"/>
    </source>
</evidence>